<dbReference type="EMBL" id="CP025066">
    <property type="protein sequence ID" value="AUX08658.1"/>
    <property type="molecule type" value="Genomic_DNA"/>
</dbReference>
<evidence type="ECO:0000256" key="2">
    <source>
        <dbReference type="ARBA" id="ARBA00022475"/>
    </source>
</evidence>
<accession>A0A343THT6</accession>
<keyword evidence="9" id="KW-0966">Cell projection</keyword>
<feature type="domain" description="Type II secretion system protein GspF" evidence="8">
    <location>
        <begin position="180"/>
        <end position="304"/>
    </location>
</feature>
<evidence type="ECO:0000256" key="1">
    <source>
        <dbReference type="ARBA" id="ARBA00004651"/>
    </source>
</evidence>
<gene>
    <name evidence="9" type="primary">flaJ2</name>
    <name evidence="9" type="ORF">AArcSl_1020</name>
</gene>
<dbReference type="PANTHER" id="PTHR35402">
    <property type="entry name" value="INTEGRAL MEMBRANE PROTEIN-RELATED"/>
    <property type="match status" value="1"/>
</dbReference>
<dbReference type="Proteomes" id="UP000263012">
    <property type="component" value="Chromosome"/>
</dbReference>
<feature type="transmembrane region" description="Helical" evidence="7">
    <location>
        <begin position="289"/>
        <end position="312"/>
    </location>
</feature>
<keyword evidence="9" id="KW-0969">Cilium</keyword>
<evidence type="ECO:0000313" key="9">
    <source>
        <dbReference type="EMBL" id="AUX08658.1"/>
    </source>
</evidence>
<dbReference type="KEGG" id="hdf:AArcSl_1020"/>
<feature type="transmembrane region" description="Helical" evidence="7">
    <location>
        <begin position="318"/>
        <end position="338"/>
    </location>
</feature>
<reference evidence="10" key="1">
    <citation type="submission" date="2017-11" db="EMBL/GenBank/DDBJ databases">
        <title>Phenotypic and genomic properties of facultatively anaerobic sulfur-reducing natronoarchaea from hypersaline soda lakes.</title>
        <authorList>
            <person name="Sorokin D.Y."/>
            <person name="Kublanov I.V."/>
            <person name="Roman P."/>
            <person name="Sinninghe Damste J.S."/>
            <person name="Golyshin P.N."/>
            <person name="Rojo D."/>
            <person name="Ciordia S."/>
            <person name="Mena M.D.C."/>
            <person name="Ferrer M."/>
            <person name="Messina E."/>
            <person name="Smedile F."/>
            <person name="La Spada G."/>
            <person name="La Cono V."/>
            <person name="Yakimov M.M."/>
        </authorList>
    </citation>
    <scope>NUCLEOTIDE SEQUENCE [LARGE SCALE GENOMIC DNA]</scope>
    <source>
        <strain evidence="10">AArc-Sl</strain>
    </source>
</reference>
<keyword evidence="5 7" id="KW-0472">Membrane</keyword>
<evidence type="ECO:0000256" key="5">
    <source>
        <dbReference type="ARBA" id="ARBA00023136"/>
    </source>
</evidence>
<dbReference type="RefSeq" id="WP_119815965.1">
    <property type="nucleotide sequence ID" value="NZ_CP025066.1"/>
</dbReference>
<feature type="coiled-coil region" evidence="6">
    <location>
        <begin position="258"/>
        <end position="285"/>
    </location>
</feature>
<feature type="transmembrane region" description="Helical" evidence="7">
    <location>
        <begin position="602"/>
        <end position="628"/>
    </location>
</feature>
<dbReference type="GeneID" id="37877365"/>
<dbReference type="InterPro" id="IPR056569">
    <property type="entry name" value="ArlJ-like"/>
</dbReference>
<feature type="transmembrane region" description="Helical" evidence="7">
    <location>
        <begin position="424"/>
        <end position="445"/>
    </location>
</feature>
<evidence type="ECO:0000259" key="8">
    <source>
        <dbReference type="Pfam" id="PF00482"/>
    </source>
</evidence>
<evidence type="ECO:0000256" key="7">
    <source>
        <dbReference type="SAM" id="Phobius"/>
    </source>
</evidence>
<feature type="transmembrane region" description="Helical" evidence="7">
    <location>
        <begin position="693"/>
        <end position="712"/>
    </location>
</feature>
<feature type="transmembrane region" description="Helical" evidence="7">
    <location>
        <begin position="73"/>
        <end position="96"/>
    </location>
</feature>
<keyword evidence="6" id="KW-0175">Coiled coil</keyword>
<feature type="transmembrane region" description="Helical" evidence="7">
    <location>
        <begin position="465"/>
        <end position="483"/>
    </location>
</feature>
<dbReference type="GO" id="GO:0005886">
    <property type="term" value="C:plasma membrane"/>
    <property type="evidence" value="ECO:0007669"/>
    <property type="project" value="UniProtKB-SubCell"/>
</dbReference>
<organism evidence="9 10">
    <name type="scientific">Halalkaliarchaeum desulfuricum</name>
    <dbReference type="NCBI Taxonomy" id="2055893"/>
    <lineage>
        <taxon>Archaea</taxon>
        <taxon>Methanobacteriati</taxon>
        <taxon>Methanobacteriota</taxon>
        <taxon>Stenosarchaea group</taxon>
        <taxon>Halobacteria</taxon>
        <taxon>Halobacteriales</taxon>
        <taxon>Haloferacaceae</taxon>
        <taxon>Halalkaliarchaeum</taxon>
    </lineage>
</organism>
<proteinExistence type="predicted"/>
<name>A0A343THT6_9EURY</name>
<feature type="transmembrane region" description="Helical" evidence="7">
    <location>
        <begin position="130"/>
        <end position="152"/>
    </location>
</feature>
<keyword evidence="3 7" id="KW-0812">Transmembrane</keyword>
<dbReference type="PANTHER" id="PTHR35402:SF1">
    <property type="entry name" value="TYPE II SECRETION SYSTEM PROTEIN GSPF DOMAIN-CONTAINING PROTEIN"/>
    <property type="match status" value="1"/>
</dbReference>
<protein>
    <submittedName>
        <fullName evidence="9">Archaeal flagellar protein FlaJ</fullName>
    </submittedName>
</protein>
<feature type="transmembrane region" description="Helical" evidence="7">
    <location>
        <begin position="666"/>
        <end position="686"/>
    </location>
</feature>
<evidence type="ECO:0000256" key="4">
    <source>
        <dbReference type="ARBA" id="ARBA00022989"/>
    </source>
</evidence>
<dbReference type="InterPro" id="IPR042094">
    <property type="entry name" value="T2SS_GspF_sf"/>
</dbReference>
<keyword evidence="10" id="KW-1185">Reference proteome</keyword>
<keyword evidence="4 7" id="KW-1133">Transmembrane helix</keyword>
<evidence type="ECO:0000256" key="6">
    <source>
        <dbReference type="SAM" id="Coils"/>
    </source>
</evidence>
<dbReference type="OrthoDB" id="12374at2157"/>
<sequence length="713" mass="77511">MWYLLPLVVVLAPPVALAASRFDRRLDLFVTRLALSAFGNYVGEETADSERQRDRLRAAHVGETHRMYASKTLLYSAVLAVSGSVLGVYLAGYVLSELAITEETLRAALPPALSFLSPIARLSEIGLGELFLLLAFSGATVGTVLAVGTYYLRWELLDQLADARGKRIDVTLPRTVAFVYALSRSGMAFPIVLATLSRNERVYGEAARELSVAVREMETFSTDALTALRETAHRTPSENMAEFTENLASILESGQNLSGFLEDQYERFQEEAKAQQEQYLELLSTFAEAYVTTLVAGPLFLVTILVVVGLVLSDTLPILRLVIYLGVPLGSVAFIAYVGSATESLRRPGGADAPERRRLDVARRQAVGQLGADTPARIQASESRDVQSDGGTTSTAQQDALERLAVYDRYSRLLDRVTNPLETAYRMPSATFILTAPIGVLWVLATAEPTPVTEPVSVLAAIDRAVVEAAVFALGVYAVVFELRSRKQRAIERAVPDFLDRFASVNDAGMSVVRSLQRVSESDLDELSAELQRTWRDIQWGADVETALYRLEERVNSPMVSRAVALTTNAVHASGDIAPVLTIGADEARATRRLRREQRQVMLTYLIVIYISFLVFLGIVVALTVAFVPAVEGAQFDPDLPEATAGASVGFVDTITQADVGAYEELLFHATMIQALFSGLIAGQLGGGTIQSGAKHAVVLLVLGYLTFAVMVF</sequence>
<evidence type="ECO:0000256" key="3">
    <source>
        <dbReference type="ARBA" id="ARBA00022692"/>
    </source>
</evidence>
<dbReference type="Pfam" id="PF00482">
    <property type="entry name" value="T2SSF"/>
    <property type="match status" value="2"/>
</dbReference>
<keyword evidence="2" id="KW-1003">Cell membrane</keyword>
<dbReference type="AlphaFoldDB" id="A0A343THT6"/>
<feature type="domain" description="Type II secretion system protein GspF" evidence="8">
    <location>
        <begin position="498"/>
        <end position="623"/>
    </location>
</feature>
<dbReference type="Gene3D" id="1.20.81.30">
    <property type="entry name" value="Type II secretion system (T2SS), domain F"/>
    <property type="match status" value="1"/>
</dbReference>
<comment type="subcellular location">
    <subcellularLocation>
        <location evidence="1">Cell membrane</location>
        <topology evidence="1">Multi-pass membrane protein</topology>
    </subcellularLocation>
</comment>
<keyword evidence="9" id="KW-0282">Flagellum</keyword>
<evidence type="ECO:0000313" key="10">
    <source>
        <dbReference type="Proteomes" id="UP000263012"/>
    </source>
</evidence>
<dbReference type="InterPro" id="IPR018076">
    <property type="entry name" value="T2SS_GspF_dom"/>
</dbReference>